<sequence length="89" mass="10433">MYASEQNPSDYNKKLRVVFVLIEEDEKFKIVQYGIYSDFSTDGLSYQWEYYGGGYEDLTLDKLGSPVSIERYQEPIESFDGLKHYNAHI</sequence>
<dbReference type="EMBL" id="JAUOEL010000004">
    <property type="protein sequence ID" value="MDO5974859.1"/>
    <property type="molecule type" value="Genomic_DNA"/>
</dbReference>
<organism evidence="1 2">
    <name type="scientific">Flavivirga jejuensis</name>
    <dbReference type="NCBI Taxonomy" id="870487"/>
    <lineage>
        <taxon>Bacteria</taxon>
        <taxon>Pseudomonadati</taxon>
        <taxon>Bacteroidota</taxon>
        <taxon>Flavobacteriia</taxon>
        <taxon>Flavobacteriales</taxon>
        <taxon>Flavobacteriaceae</taxon>
        <taxon>Flavivirga</taxon>
    </lineage>
</organism>
<name>A0ABT8WPF4_9FLAO</name>
<evidence type="ECO:0000313" key="1">
    <source>
        <dbReference type="EMBL" id="MDO5974859.1"/>
    </source>
</evidence>
<keyword evidence="2" id="KW-1185">Reference proteome</keyword>
<accession>A0ABT8WPF4</accession>
<comment type="caution">
    <text evidence="1">The sequence shown here is derived from an EMBL/GenBank/DDBJ whole genome shotgun (WGS) entry which is preliminary data.</text>
</comment>
<reference evidence="1" key="1">
    <citation type="submission" date="2023-07" db="EMBL/GenBank/DDBJ databases">
        <title>Two novel species in the genus Flavivirga.</title>
        <authorList>
            <person name="Kwon K."/>
        </authorList>
    </citation>
    <scope>NUCLEOTIDE SEQUENCE</scope>
    <source>
        <strain evidence="1">KACC 14158</strain>
    </source>
</reference>
<evidence type="ECO:0000313" key="2">
    <source>
        <dbReference type="Proteomes" id="UP001176806"/>
    </source>
</evidence>
<dbReference type="Proteomes" id="UP001176806">
    <property type="component" value="Unassembled WGS sequence"/>
</dbReference>
<dbReference type="RefSeq" id="WP_303302002.1">
    <property type="nucleotide sequence ID" value="NZ_BAABDA010000018.1"/>
</dbReference>
<protein>
    <submittedName>
        <fullName evidence="1">Uncharacterized protein</fullName>
    </submittedName>
</protein>
<gene>
    <name evidence="1" type="ORF">Q4Q40_11740</name>
</gene>
<proteinExistence type="predicted"/>